<feature type="transmembrane region" description="Helical" evidence="2">
    <location>
        <begin position="330"/>
        <end position="350"/>
    </location>
</feature>
<protein>
    <submittedName>
        <fullName evidence="3">DUF1538 domain-containing protein</fullName>
    </submittedName>
</protein>
<feature type="transmembrane region" description="Helical" evidence="2">
    <location>
        <begin position="79"/>
        <end position="96"/>
    </location>
</feature>
<evidence type="ECO:0000313" key="3">
    <source>
        <dbReference type="EMBL" id="MBC5725051.1"/>
    </source>
</evidence>
<sequence length="510" mass="54605">MNKILKEKLMESLSSVLPITVIVLLLSVTVAPMPVGTLTLFLTGAVLLIIGMAFFSLGTDVSMTPMGEGIGAQLPKTKNLAIVIGITLLIGILITIAEPDLQVLAEQVPSIPNAMLIWTVAAGVGLFFVIAMLRTLFKIRLANLLIMFYIGVFVLSIFVPNEFVSVAFDSGGVTTGPITVPFIMALGIGLASIRGDRDAQDDSFGLVALCSIGPILAVLLLGIFYRGGDPSYTPVTVPEVQDTQQVALVFLHDLPEYIKEVCSALFPIIIFCAIFQLVFRRFRRLQLQKIGVGFIYTFVGLALFLTGVNVGFMPAGHFLGQQLAGGGHSWLLVPLGMLIGYFLVTAEPAVHVLNKQVEMITNGAVSQRAMMLSLSIGVACSVGMSMLRVLTGLSIYWILVPGYTVALGLTFLVPKIFTGIAFDSGGVASGPMTTTFLLPFAMGACEAMGGNVLTDAFGIVAMVAMTPLLTIQILGILYRKKQRLTEAEEELPAAEDEDEIIVLQEDTPHE</sequence>
<keyword evidence="2" id="KW-1133">Transmembrane helix</keyword>
<feature type="transmembrane region" description="Helical" evidence="2">
    <location>
        <begin position="425"/>
        <end position="444"/>
    </location>
</feature>
<keyword evidence="2" id="KW-0812">Transmembrane</keyword>
<feature type="compositionally biased region" description="Acidic residues" evidence="1">
    <location>
        <begin position="489"/>
        <end position="500"/>
    </location>
</feature>
<evidence type="ECO:0000256" key="1">
    <source>
        <dbReference type="SAM" id="MobiDB-lite"/>
    </source>
</evidence>
<keyword evidence="2" id="KW-0472">Membrane</keyword>
<proteinExistence type="predicted"/>
<feature type="transmembrane region" description="Helical" evidence="2">
    <location>
        <begin position="371"/>
        <end position="389"/>
    </location>
</feature>
<feature type="transmembrane region" description="Helical" evidence="2">
    <location>
        <begin position="257"/>
        <end position="278"/>
    </location>
</feature>
<dbReference type="AlphaFoldDB" id="A0A923LTK5"/>
<dbReference type="EMBL" id="JACOPL010000005">
    <property type="protein sequence ID" value="MBC5725051.1"/>
    <property type="molecule type" value="Genomic_DNA"/>
</dbReference>
<accession>A0A923LTK5</accession>
<feature type="transmembrane region" description="Helical" evidence="2">
    <location>
        <begin position="290"/>
        <end position="310"/>
    </location>
</feature>
<dbReference type="Pfam" id="PF07556">
    <property type="entry name" value="DUF1538"/>
    <property type="match status" value="2"/>
</dbReference>
<reference evidence="3" key="1">
    <citation type="submission" date="2020-08" db="EMBL/GenBank/DDBJ databases">
        <title>Genome public.</title>
        <authorList>
            <person name="Liu C."/>
            <person name="Sun Q."/>
        </authorList>
    </citation>
    <scope>NUCLEOTIDE SEQUENCE</scope>
    <source>
        <strain evidence="3">NSJ-28</strain>
    </source>
</reference>
<dbReference type="InterPro" id="IPR011435">
    <property type="entry name" value="UmpAB"/>
</dbReference>
<dbReference type="Proteomes" id="UP000606499">
    <property type="component" value="Unassembled WGS sequence"/>
</dbReference>
<gene>
    <name evidence="3" type="ORF">H8S45_06225</name>
</gene>
<organism evidence="3 4">
    <name type="scientific">Agathobaculum faecis</name>
    <dbReference type="NCBI Taxonomy" id="2763013"/>
    <lineage>
        <taxon>Bacteria</taxon>
        <taxon>Bacillati</taxon>
        <taxon>Bacillota</taxon>
        <taxon>Clostridia</taxon>
        <taxon>Eubacteriales</taxon>
        <taxon>Butyricicoccaceae</taxon>
        <taxon>Agathobaculum</taxon>
    </lineage>
</organism>
<comment type="caution">
    <text evidence="3">The sequence shown here is derived from an EMBL/GenBank/DDBJ whole genome shotgun (WGS) entry which is preliminary data.</text>
</comment>
<name>A0A923LTK5_9FIRM</name>
<feature type="transmembrane region" description="Helical" evidence="2">
    <location>
        <begin position="204"/>
        <end position="225"/>
    </location>
</feature>
<feature type="transmembrane region" description="Helical" evidence="2">
    <location>
        <begin position="456"/>
        <end position="478"/>
    </location>
</feature>
<evidence type="ECO:0000313" key="4">
    <source>
        <dbReference type="Proteomes" id="UP000606499"/>
    </source>
</evidence>
<feature type="transmembrane region" description="Helical" evidence="2">
    <location>
        <begin position="171"/>
        <end position="192"/>
    </location>
</feature>
<feature type="transmembrane region" description="Helical" evidence="2">
    <location>
        <begin position="116"/>
        <end position="134"/>
    </location>
</feature>
<feature type="region of interest" description="Disordered" evidence="1">
    <location>
        <begin position="489"/>
        <end position="510"/>
    </location>
</feature>
<dbReference type="RefSeq" id="WP_107631858.1">
    <property type="nucleotide sequence ID" value="NZ_JACOPL010000005.1"/>
</dbReference>
<feature type="transmembrane region" description="Helical" evidence="2">
    <location>
        <begin position="12"/>
        <end position="32"/>
    </location>
</feature>
<evidence type="ECO:0000256" key="2">
    <source>
        <dbReference type="SAM" id="Phobius"/>
    </source>
</evidence>
<keyword evidence="4" id="KW-1185">Reference proteome</keyword>
<feature type="transmembrane region" description="Helical" evidence="2">
    <location>
        <begin position="38"/>
        <end position="58"/>
    </location>
</feature>
<feature type="transmembrane region" description="Helical" evidence="2">
    <location>
        <begin position="141"/>
        <end position="159"/>
    </location>
</feature>
<feature type="transmembrane region" description="Helical" evidence="2">
    <location>
        <begin position="395"/>
        <end position="413"/>
    </location>
</feature>